<keyword evidence="3" id="KW-1185">Reference proteome</keyword>
<dbReference type="Pfam" id="PF02214">
    <property type="entry name" value="BTB_2"/>
    <property type="match status" value="1"/>
</dbReference>
<dbReference type="InParanoid" id="E1ZLD5"/>
<dbReference type="GeneID" id="17352742"/>
<dbReference type="InterPro" id="IPR011333">
    <property type="entry name" value="SKP1/BTB/POZ_sf"/>
</dbReference>
<dbReference type="STRING" id="554065.E1ZLD5"/>
<dbReference type="OrthoDB" id="508369at2759"/>
<evidence type="ECO:0000313" key="2">
    <source>
        <dbReference type="EMBL" id="EFN53249.1"/>
    </source>
</evidence>
<dbReference type="PANTHER" id="PTHR11145">
    <property type="entry name" value="BTB/POZ DOMAIN-CONTAINING ADAPTER FOR CUL3-MEDIATED RHOA DEGRADATION PROTEIN FAMILY MEMBER"/>
    <property type="match status" value="1"/>
</dbReference>
<dbReference type="AlphaFoldDB" id="E1ZLD5"/>
<dbReference type="GO" id="GO:0051260">
    <property type="term" value="P:protein homooligomerization"/>
    <property type="evidence" value="ECO:0007669"/>
    <property type="project" value="InterPro"/>
</dbReference>
<protein>
    <recommendedName>
        <fullName evidence="1">Potassium channel tetramerisation-type BTB domain-containing protein</fullName>
    </recommendedName>
</protein>
<gene>
    <name evidence="2" type="ORF">CHLNCDRAFT_137160</name>
</gene>
<dbReference type="EMBL" id="GL433852">
    <property type="protein sequence ID" value="EFN53249.1"/>
    <property type="molecule type" value="Genomic_DNA"/>
</dbReference>
<dbReference type="Proteomes" id="UP000008141">
    <property type="component" value="Unassembled WGS sequence"/>
</dbReference>
<organism evidence="3">
    <name type="scientific">Chlorella variabilis</name>
    <name type="common">Green alga</name>
    <dbReference type="NCBI Taxonomy" id="554065"/>
    <lineage>
        <taxon>Eukaryota</taxon>
        <taxon>Viridiplantae</taxon>
        <taxon>Chlorophyta</taxon>
        <taxon>core chlorophytes</taxon>
        <taxon>Trebouxiophyceae</taxon>
        <taxon>Chlorellales</taxon>
        <taxon>Chlorellaceae</taxon>
        <taxon>Chlorella clade</taxon>
        <taxon>Chlorella</taxon>
    </lineage>
</organism>
<dbReference type="PANTHER" id="PTHR11145:SF8">
    <property type="entry name" value="RE57120P"/>
    <property type="match status" value="1"/>
</dbReference>
<dbReference type="InterPro" id="IPR003131">
    <property type="entry name" value="T1-type_BTB"/>
</dbReference>
<dbReference type="SUPFAM" id="SSF54695">
    <property type="entry name" value="POZ domain"/>
    <property type="match status" value="1"/>
</dbReference>
<feature type="domain" description="Potassium channel tetramerisation-type BTB" evidence="1">
    <location>
        <begin position="3"/>
        <end position="51"/>
    </location>
</feature>
<evidence type="ECO:0000313" key="3">
    <source>
        <dbReference type="Proteomes" id="UP000008141"/>
    </source>
</evidence>
<dbReference type="KEGG" id="cvr:CHLNCDRAFT_137160"/>
<name>E1ZLD5_CHLVA</name>
<dbReference type="Gene3D" id="3.30.710.10">
    <property type="entry name" value="Potassium Channel Kv1.1, Chain A"/>
    <property type="match status" value="1"/>
</dbReference>
<dbReference type="InterPro" id="IPR045068">
    <property type="entry name" value="BACURD1-3"/>
</dbReference>
<reference evidence="2 3" key="1">
    <citation type="journal article" date="2010" name="Plant Cell">
        <title>The Chlorella variabilis NC64A genome reveals adaptation to photosymbiosis, coevolution with viruses, and cryptic sex.</title>
        <authorList>
            <person name="Blanc G."/>
            <person name="Duncan G."/>
            <person name="Agarkova I."/>
            <person name="Borodovsky M."/>
            <person name="Gurnon J."/>
            <person name="Kuo A."/>
            <person name="Lindquist E."/>
            <person name="Lucas S."/>
            <person name="Pangilinan J."/>
            <person name="Polle J."/>
            <person name="Salamov A."/>
            <person name="Terry A."/>
            <person name="Yamada T."/>
            <person name="Dunigan D.D."/>
            <person name="Grigoriev I.V."/>
            <person name="Claverie J.M."/>
            <person name="Van Etten J.L."/>
        </authorList>
    </citation>
    <scope>NUCLEOTIDE SEQUENCE [LARGE SCALE GENOMIC DNA]</scope>
    <source>
        <strain evidence="2 3">NC64A</strain>
    </source>
</reference>
<sequence>MRDAEGNVFIDRDPRWFQTVLNFLRDSWVPLPPTIHERQQLYQEAQFYMLELLPS</sequence>
<proteinExistence type="predicted"/>
<evidence type="ECO:0000259" key="1">
    <source>
        <dbReference type="Pfam" id="PF02214"/>
    </source>
</evidence>
<dbReference type="RefSeq" id="XP_005845351.1">
    <property type="nucleotide sequence ID" value="XM_005845289.1"/>
</dbReference>
<accession>E1ZLD5</accession>